<organism evidence="1">
    <name type="scientific">marine sediment metagenome</name>
    <dbReference type="NCBI Taxonomy" id="412755"/>
    <lineage>
        <taxon>unclassified sequences</taxon>
        <taxon>metagenomes</taxon>
        <taxon>ecological metagenomes</taxon>
    </lineage>
</organism>
<reference evidence="1" key="1">
    <citation type="journal article" date="2014" name="Front. Microbiol.">
        <title>High frequency of phylogenetically diverse reductive dehalogenase-homologous genes in deep subseafloor sedimentary metagenomes.</title>
        <authorList>
            <person name="Kawai M."/>
            <person name="Futagami T."/>
            <person name="Toyoda A."/>
            <person name="Takaki Y."/>
            <person name="Nishi S."/>
            <person name="Hori S."/>
            <person name="Arai W."/>
            <person name="Tsubouchi T."/>
            <person name="Morono Y."/>
            <person name="Uchiyama I."/>
            <person name="Ito T."/>
            <person name="Fujiyama A."/>
            <person name="Inagaki F."/>
            <person name="Takami H."/>
        </authorList>
    </citation>
    <scope>NUCLEOTIDE SEQUENCE</scope>
    <source>
        <strain evidence="1">Expedition CK06-06</strain>
    </source>
</reference>
<name>X0W0J0_9ZZZZ</name>
<evidence type="ECO:0000313" key="1">
    <source>
        <dbReference type="EMBL" id="GAG24025.1"/>
    </source>
</evidence>
<comment type="caution">
    <text evidence="1">The sequence shown here is derived from an EMBL/GenBank/DDBJ whole genome shotgun (WGS) entry which is preliminary data.</text>
</comment>
<sequence length="258" mass="28952">IVFTHFTLPHEAQPIEFPSHRASISRCCRDRIRMYASCPSVGLVYVFIAEGYQAVLGDSRPWEGLERERILRDLLNAAIEKHDPTRKVQIVGTRELTPTMAPLSRAATSAGHAKLGTLLLGHGKYMSYDSPKVVEAIIRLARASRFRKEPIFRFDADVDMDDRNVRQLLDYYAQHSSRRYYFFSGGYRCRKPANQIDRLLNSYAVRVAQFCDKDGGAGTLDIDKAEPFLKGLPSIGADPEEQIISGAGLCMSPEAIRA</sequence>
<protein>
    <submittedName>
        <fullName evidence="1">Uncharacterized protein</fullName>
    </submittedName>
</protein>
<gene>
    <name evidence="1" type="ORF">S01H1_55280</name>
</gene>
<feature type="non-terminal residue" evidence="1">
    <location>
        <position position="1"/>
    </location>
</feature>
<accession>X0W0J0</accession>
<dbReference type="AlphaFoldDB" id="X0W0J0"/>
<proteinExistence type="predicted"/>
<dbReference type="EMBL" id="BARS01035923">
    <property type="protein sequence ID" value="GAG24025.1"/>
    <property type="molecule type" value="Genomic_DNA"/>
</dbReference>
<feature type="non-terminal residue" evidence="1">
    <location>
        <position position="258"/>
    </location>
</feature>